<accession>A0ABV3XX60</accession>
<sequence>MLSETRPSGRNSVFLAYGVGVRRTFLPQPEPDRLL</sequence>
<name>A0ABV3XX60_9RHOB</name>
<reference evidence="1 2" key="1">
    <citation type="submission" date="2024-06" db="EMBL/GenBank/DDBJ databases">
        <title>Genome of Rhodovulum iodosum, a marine photoferrotroph.</title>
        <authorList>
            <person name="Bianchini G."/>
            <person name="Nikeleit V."/>
            <person name="Kappler A."/>
            <person name="Bryce C."/>
            <person name="Sanchez-Baracaldo P."/>
        </authorList>
    </citation>
    <scope>NUCLEOTIDE SEQUENCE [LARGE SCALE GENOMIC DNA]</scope>
    <source>
        <strain evidence="1 2">UT/N1</strain>
    </source>
</reference>
<keyword evidence="2" id="KW-1185">Reference proteome</keyword>
<gene>
    <name evidence="1" type="ORF">Ga0609869_003318</name>
</gene>
<evidence type="ECO:0000313" key="2">
    <source>
        <dbReference type="Proteomes" id="UP001560019"/>
    </source>
</evidence>
<dbReference type="EMBL" id="JBEHHI010000003">
    <property type="protein sequence ID" value="MEX5729965.1"/>
    <property type="molecule type" value="Genomic_DNA"/>
</dbReference>
<proteinExistence type="predicted"/>
<dbReference type="Proteomes" id="UP001560019">
    <property type="component" value="Unassembled WGS sequence"/>
</dbReference>
<evidence type="ECO:0000313" key="1">
    <source>
        <dbReference type="EMBL" id="MEX5729965.1"/>
    </source>
</evidence>
<comment type="caution">
    <text evidence="1">The sequence shown here is derived from an EMBL/GenBank/DDBJ whole genome shotgun (WGS) entry which is preliminary data.</text>
</comment>
<organism evidence="1 2">
    <name type="scientific">Rhodovulum iodosum</name>
    <dbReference type="NCBI Taxonomy" id="68291"/>
    <lineage>
        <taxon>Bacteria</taxon>
        <taxon>Pseudomonadati</taxon>
        <taxon>Pseudomonadota</taxon>
        <taxon>Alphaproteobacteria</taxon>
        <taxon>Rhodobacterales</taxon>
        <taxon>Paracoccaceae</taxon>
        <taxon>Rhodovulum</taxon>
    </lineage>
</organism>
<protein>
    <submittedName>
        <fullName evidence="1">Uncharacterized protein</fullName>
    </submittedName>
</protein>